<dbReference type="InterPro" id="IPR017441">
    <property type="entry name" value="Protein_kinase_ATP_BS"/>
</dbReference>
<evidence type="ECO:0000256" key="10">
    <source>
        <dbReference type="PROSITE-ProRule" id="PRU10141"/>
    </source>
</evidence>
<dbReference type="Gene3D" id="3.30.200.20">
    <property type="entry name" value="Phosphorylase Kinase, domain 1"/>
    <property type="match status" value="1"/>
</dbReference>
<dbReference type="PANTHER" id="PTHR23257:SF821">
    <property type="entry name" value="ATP BINDING PROTEIN"/>
    <property type="match status" value="1"/>
</dbReference>
<comment type="catalytic activity">
    <reaction evidence="9">
        <text>L-seryl-[protein] + ATP = O-phospho-L-seryl-[protein] + ADP + H(+)</text>
        <dbReference type="Rhea" id="RHEA:17989"/>
        <dbReference type="Rhea" id="RHEA-COMP:9863"/>
        <dbReference type="Rhea" id="RHEA-COMP:11604"/>
        <dbReference type="ChEBI" id="CHEBI:15378"/>
        <dbReference type="ChEBI" id="CHEBI:29999"/>
        <dbReference type="ChEBI" id="CHEBI:30616"/>
        <dbReference type="ChEBI" id="CHEBI:83421"/>
        <dbReference type="ChEBI" id="CHEBI:456216"/>
        <dbReference type="EC" id="2.7.11.1"/>
    </reaction>
</comment>
<dbReference type="GO" id="GO:0005524">
    <property type="term" value="F:ATP binding"/>
    <property type="evidence" value="ECO:0007669"/>
    <property type="project" value="UniProtKB-UniRule"/>
</dbReference>
<evidence type="ECO:0000256" key="7">
    <source>
        <dbReference type="ARBA" id="ARBA00022840"/>
    </source>
</evidence>
<feature type="region of interest" description="Disordered" evidence="11">
    <location>
        <begin position="1"/>
        <end position="20"/>
    </location>
</feature>
<evidence type="ECO:0000313" key="14">
    <source>
        <dbReference type="Proteomes" id="UP001291623"/>
    </source>
</evidence>
<dbReference type="PROSITE" id="PS00107">
    <property type="entry name" value="PROTEIN_KINASE_ATP"/>
    <property type="match status" value="1"/>
</dbReference>
<dbReference type="Pfam" id="PF14381">
    <property type="entry name" value="EDR1_CTR1_ARMC3_pept"/>
    <property type="match status" value="1"/>
</dbReference>
<name>A0AAE1VF35_9SOLA</name>
<dbReference type="FunFam" id="3.30.200.20:FF:000060">
    <property type="entry name" value="Serine/threonine-protein kinase isoform 1"/>
    <property type="match status" value="1"/>
</dbReference>
<dbReference type="Proteomes" id="UP001291623">
    <property type="component" value="Unassembled WGS sequence"/>
</dbReference>
<protein>
    <recommendedName>
        <fullName evidence="2">non-specific serine/threonine protein kinase</fullName>
        <ecNumber evidence="2">2.7.11.1</ecNumber>
    </recommendedName>
</protein>
<proteinExistence type="inferred from homology"/>
<dbReference type="InterPro" id="IPR050167">
    <property type="entry name" value="Ser_Thr_protein_kinase"/>
</dbReference>
<reference evidence="13" key="1">
    <citation type="submission" date="2023-12" db="EMBL/GenBank/DDBJ databases">
        <title>Genome assembly of Anisodus tanguticus.</title>
        <authorList>
            <person name="Wang Y.-J."/>
        </authorList>
    </citation>
    <scope>NUCLEOTIDE SEQUENCE</scope>
    <source>
        <strain evidence="13">KB-2021</strain>
        <tissue evidence="13">Leaf</tissue>
    </source>
</reference>
<dbReference type="Pfam" id="PF07714">
    <property type="entry name" value="PK_Tyr_Ser-Thr"/>
    <property type="match status" value="1"/>
</dbReference>
<dbReference type="PROSITE" id="PS50011">
    <property type="entry name" value="PROTEIN_KINASE_DOM"/>
    <property type="match status" value="1"/>
</dbReference>
<dbReference type="InterPro" id="IPR000719">
    <property type="entry name" value="Prot_kinase_dom"/>
</dbReference>
<feature type="domain" description="Protein kinase" evidence="12">
    <location>
        <begin position="571"/>
        <end position="827"/>
    </location>
</feature>
<keyword evidence="7 10" id="KW-0067">ATP-binding</keyword>
<evidence type="ECO:0000256" key="4">
    <source>
        <dbReference type="ARBA" id="ARBA00022679"/>
    </source>
</evidence>
<evidence type="ECO:0000256" key="6">
    <source>
        <dbReference type="ARBA" id="ARBA00022777"/>
    </source>
</evidence>
<dbReference type="EMBL" id="JAVYJV010000010">
    <property type="protein sequence ID" value="KAK4361196.1"/>
    <property type="molecule type" value="Genomic_DNA"/>
</dbReference>
<dbReference type="GO" id="GO:0004674">
    <property type="term" value="F:protein serine/threonine kinase activity"/>
    <property type="evidence" value="ECO:0007669"/>
    <property type="project" value="UniProtKB-KW"/>
</dbReference>
<evidence type="ECO:0000259" key="12">
    <source>
        <dbReference type="PROSITE" id="PS50011"/>
    </source>
</evidence>
<dbReference type="SMART" id="SM00220">
    <property type="entry name" value="S_TKc"/>
    <property type="match status" value="1"/>
</dbReference>
<dbReference type="GO" id="GO:0007165">
    <property type="term" value="P:signal transduction"/>
    <property type="evidence" value="ECO:0007669"/>
    <property type="project" value="TreeGrafter"/>
</dbReference>
<comment type="similarity">
    <text evidence="1">Belongs to the protein kinase superfamily. TKL Ser/Thr protein kinase family. RAF subfamily.</text>
</comment>
<dbReference type="EC" id="2.7.11.1" evidence="2"/>
<comment type="catalytic activity">
    <reaction evidence="8">
        <text>L-threonyl-[protein] + ATP = O-phospho-L-threonyl-[protein] + ADP + H(+)</text>
        <dbReference type="Rhea" id="RHEA:46608"/>
        <dbReference type="Rhea" id="RHEA-COMP:11060"/>
        <dbReference type="Rhea" id="RHEA-COMP:11605"/>
        <dbReference type="ChEBI" id="CHEBI:15378"/>
        <dbReference type="ChEBI" id="CHEBI:30013"/>
        <dbReference type="ChEBI" id="CHEBI:30616"/>
        <dbReference type="ChEBI" id="CHEBI:61977"/>
        <dbReference type="ChEBI" id="CHEBI:456216"/>
        <dbReference type="EC" id="2.7.11.1"/>
    </reaction>
</comment>
<evidence type="ECO:0000256" key="8">
    <source>
        <dbReference type="ARBA" id="ARBA00047899"/>
    </source>
</evidence>
<keyword evidence="14" id="KW-1185">Reference proteome</keyword>
<keyword evidence="4" id="KW-0808">Transferase</keyword>
<dbReference type="InterPro" id="IPR055164">
    <property type="entry name" value="EDR1/CTR1/ARMC3-like_pept-like"/>
</dbReference>
<evidence type="ECO:0000256" key="2">
    <source>
        <dbReference type="ARBA" id="ARBA00012513"/>
    </source>
</evidence>
<dbReference type="SUPFAM" id="SSF56112">
    <property type="entry name" value="Protein kinase-like (PK-like)"/>
    <property type="match status" value="1"/>
</dbReference>
<evidence type="ECO:0000256" key="3">
    <source>
        <dbReference type="ARBA" id="ARBA00022527"/>
    </source>
</evidence>
<feature type="binding site" evidence="10">
    <location>
        <position position="598"/>
    </location>
    <ligand>
        <name>ATP</name>
        <dbReference type="ChEBI" id="CHEBI:30616"/>
    </ligand>
</feature>
<dbReference type="InterPro" id="IPR008271">
    <property type="entry name" value="Ser/Thr_kinase_AS"/>
</dbReference>
<dbReference type="InterPro" id="IPR001245">
    <property type="entry name" value="Ser-Thr/Tyr_kinase_cat_dom"/>
</dbReference>
<dbReference type="Gene3D" id="1.10.510.10">
    <property type="entry name" value="Transferase(Phosphotransferase) domain 1"/>
    <property type="match status" value="1"/>
</dbReference>
<evidence type="ECO:0000256" key="1">
    <source>
        <dbReference type="ARBA" id="ARBA00010507"/>
    </source>
</evidence>
<evidence type="ECO:0000256" key="5">
    <source>
        <dbReference type="ARBA" id="ARBA00022741"/>
    </source>
</evidence>
<keyword evidence="6" id="KW-0418">Kinase</keyword>
<keyword evidence="3" id="KW-0723">Serine/threonine-protein kinase</keyword>
<evidence type="ECO:0000256" key="9">
    <source>
        <dbReference type="ARBA" id="ARBA00048679"/>
    </source>
</evidence>
<dbReference type="AlphaFoldDB" id="A0AAE1VF35"/>
<keyword evidence="5 10" id="KW-0547">Nucleotide-binding</keyword>
<dbReference type="CDD" id="cd13999">
    <property type="entry name" value="STKc_MAP3K-like"/>
    <property type="match status" value="1"/>
</dbReference>
<sequence>MEKTGNVTGPASLPPDSPWWPADISEKLQQITLVSSEDGANSTVLSSKQEPEVLASKRASQILWDTGELAEPIPDGFYFVVPERRFKEHFDTIPSLDDLYALETEGLRPNVILVNLHKDKKLSMLKQLTLTLVKGLSSTPAVVVKKIAGLVRQTIMQGKASLDITHNAVCDFYKHPKYKSTHVSGTLEEVSHALGSQGIHMICQMKDGSCHSRAILFKVLADTVGLECKLIVGFPRGGALECTDSSKHICVTVILDSIELLVDLKHYPGKLFPCSTKQLHRSHFFGESDSVETDSCNSPMDPISPTCFSSDYSGTGSLSHSQPDVKSSLWHGRNKVVSEQRASSSSPEHPFFRGPGRSILGGRAQSFKDCSYDDTSSRTELVFQEGSLGVAPTVSLIGIELTSISGELCSLTNERLHYLSAGASPIHTRRRRQRSISMIPEIGDDIVRVVREMNASMKKNHLSGEQATFDLSTRTREDNSGHQVPNFRPDDLNTGNGEKGQAQNLHSKCLTSDKAISLPSSPRWSYGRGKAAGIFGSPDMMSRLDKVIESSRILNKPLLPFDEWNIDFSEITIGARVGIGFFGEVFRCTWNGTEVAVKVFLEQDLTEENIEDFANEISILSRVRHPNVILFLGACTTPPRLSVVTEFMEMGSLYHLIHVSGQKNNLSWQRRLKMLCDICRGLMCIHRMKIVHRDIKSGNCLVNKHYKVKICDFGLSRSLISTPMRDSSSAGTPEWMAPELIRNEPFTEKCDIFSLGVIIWELYTLKRPWEGVPPLQVVYAVANDGKRLEIPEGPLAKLVADCWAEPDERPSCEEILSRLGKCRSSAN</sequence>
<gene>
    <name evidence="13" type="ORF">RND71_020148</name>
</gene>
<organism evidence="13 14">
    <name type="scientific">Anisodus tanguticus</name>
    <dbReference type="NCBI Taxonomy" id="243964"/>
    <lineage>
        <taxon>Eukaryota</taxon>
        <taxon>Viridiplantae</taxon>
        <taxon>Streptophyta</taxon>
        <taxon>Embryophyta</taxon>
        <taxon>Tracheophyta</taxon>
        <taxon>Spermatophyta</taxon>
        <taxon>Magnoliopsida</taxon>
        <taxon>eudicotyledons</taxon>
        <taxon>Gunneridae</taxon>
        <taxon>Pentapetalae</taxon>
        <taxon>asterids</taxon>
        <taxon>lamiids</taxon>
        <taxon>Solanales</taxon>
        <taxon>Solanaceae</taxon>
        <taxon>Solanoideae</taxon>
        <taxon>Hyoscyameae</taxon>
        <taxon>Anisodus</taxon>
    </lineage>
</organism>
<dbReference type="GO" id="GO:0005737">
    <property type="term" value="C:cytoplasm"/>
    <property type="evidence" value="ECO:0007669"/>
    <property type="project" value="TreeGrafter"/>
</dbReference>
<evidence type="ECO:0000256" key="11">
    <source>
        <dbReference type="SAM" id="MobiDB-lite"/>
    </source>
</evidence>
<comment type="caution">
    <text evidence="13">The sequence shown here is derived from an EMBL/GenBank/DDBJ whole genome shotgun (WGS) entry which is preliminary data.</text>
</comment>
<dbReference type="PROSITE" id="PS00108">
    <property type="entry name" value="PROTEIN_KINASE_ST"/>
    <property type="match status" value="1"/>
</dbReference>
<dbReference type="PANTHER" id="PTHR23257">
    <property type="entry name" value="SERINE-THREONINE PROTEIN KINASE"/>
    <property type="match status" value="1"/>
</dbReference>
<evidence type="ECO:0000313" key="13">
    <source>
        <dbReference type="EMBL" id="KAK4361196.1"/>
    </source>
</evidence>
<dbReference type="InterPro" id="IPR011009">
    <property type="entry name" value="Kinase-like_dom_sf"/>
</dbReference>
<accession>A0AAE1VF35</accession>